<dbReference type="Gene3D" id="2.180.10.10">
    <property type="entry name" value="RHS repeat-associated core"/>
    <property type="match status" value="1"/>
</dbReference>
<dbReference type="Proteomes" id="UP000030428">
    <property type="component" value="Unassembled WGS sequence"/>
</dbReference>
<protein>
    <recommendedName>
        <fullName evidence="2">Teneurin-like YD-shell domain-containing protein</fullName>
    </recommendedName>
</protein>
<reference evidence="3 4" key="1">
    <citation type="journal article" date="2016" name="Front. Microbiol.">
        <title>Single-Cell (Meta-)Genomics of a Dimorphic Candidatus Thiomargarita nelsonii Reveals Genomic Plasticity.</title>
        <authorList>
            <person name="Flood B.E."/>
            <person name="Fliss P."/>
            <person name="Jones D.S."/>
            <person name="Dick G.J."/>
            <person name="Jain S."/>
            <person name="Kaster A.K."/>
            <person name="Winkel M."/>
            <person name="Mussmann M."/>
            <person name="Bailey J."/>
        </authorList>
    </citation>
    <scope>NUCLEOTIDE SEQUENCE [LARGE SCALE GENOMIC DNA]</scope>
    <source>
        <strain evidence="3">Hydrate Ridge</strain>
    </source>
</reference>
<dbReference type="PANTHER" id="PTHR32305">
    <property type="match status" value="1"/>
</dbReference>
<sequence>MTDHDGGVTTYTYDDANRLSSLVNPASQTTSYTYDNGDRLIRKDNGTYALYTHDDANRLLSVTNKDSLDTTLSSYSYQYDNAGNRTRMIEEGGDQTDYTYDDLYRLTGVTYPDSTTASYTYDAVGNRTQLVDSGTTNYTYDNADRLLSAGSISYGWDSNGNQISKAESGNTTTYAYDYENRMTGITFPDSSANSFIYYPDGLRFNLTDKAGTATYYLYDNFNALVETNSSGTTTARYTSGLGIDEWISMDRGGSSYAYQRDGLGSVVGLTDDSETLVASYSYDAFGSVRGETGSVVNPYRFTGREYDEESDLYFYRTRYYESEVGRFTTKDHFSGFLESPLSLNKYEYVNGNPINFVDPHGLLLGIIVVGIIAIVATQYVVKPAIESGTKAYTSLKEAESASQAAAQNLTPESYQQLQQSVVKAGANMTIAATQIPGTFSGGTPPTSIADVGVAATLGVISDIGSGDTAGSGNTGGTHGGGGGGTGSTVITLTSFTATTLQNGVLLEWKTASEIDNAGFHIWRSEEKDGEYIKITDSLILAEGDASTYTFIDENVKDGVTYYYKLEDIDIFDVSTFRYPVSSSPDKVLIIEPAQNAVFTPDTPPRFEWSDDRYSEFKFQFSDDNGRTIHEIPANGWMEETSITPPAAAWKEYAQTRCGQIIFWRVVGKNGQGQTFSEVRSLTIE</sequence>
<dbReference type="InterPro" id="IPR050708">
    <property type="entry name" value="T6SS_VgrG/RHS"/>
</dbReference>
<dbReference type="PANTHER" id="PTHR32305:SF15">
    <property type="entry name" value="PROTEIN RHSA-RELATED"/>
    <property type="match status" value="1"/>
</dbReference>
<dbReference type="NCBIfam" id="TIGR03696">
    <property type="entry name" value="Rhs_assc_core"/>
    <property type="match status" value="1"/>
</dbReference>
<name>A0A4E0RTY8_9GAMM</name>
<dbReference type="Gene3D" id="2.60.40.10">
    <property type="entry name" value="Immunoglobulins"/>
    <property type="match status" value="1"/>
</dbReference>
<dbReference type="Pfam" id="PF25023">
    <property type="entry name" value="TEN_YD-shell"/>
    <property type="match status" value="1"/>
</dbReference>
<accession>A0A4E0RTY8</accession>
<dbReference type="InterPro" id="IPR006530">
    <property type="entry name" value="YD"/>
</dbReference>
<evidence type="ECO:0000256" key="1">
    <source>
        <dbReference type="ARBA" id="ARBA00022737"/>
    </source>
</evidence>
<comment type="caution">
    <text evidence="3">The sequence shown here is derived from an EMBL/GenBank/DDBJ whole genome shotgun (WGS) entry which is preliminary data.</text>
</comment>
<dbReference type="InterPro" id="IPR056823">
    <property type="entry name" value="TEN-like_YD-shell"/>
</dbReference>
<organism evidence="3 4">
    <name type="scientific">Candidatus Thiomargarita nelsonii</name>
    <dbReference type="NCBI Taxonomy" id="1003181"/>
    <lineage>
        <taxon>Bacteria</taxon>
        <taxon>Pseudomonadati</taxon>
        <taxon>Pseudomonadota</taxon>
        <taxon>Gammaproteobacteria</taxon>
        <taxon>Thiotrichales</taxon>
        <taxon>Thiotrichaceae</taxon>
        <taxon>Thiomargarita</taxon>
    </lineage>
</organism>
<dbReference type="InterPro" id="IPR031325">
    <property type="entry name" value="RHS_repeat"/>
</dbReference>
<dbReference type="AlphaFoldDB" id="A0A4E0RTY8"/>
<keyword evidence="1" id="KW-0677">Repeat</keyword>
<proteinExistence type="predicted"/>
<dbReference type="InterPro" id="IPR013783">
    <property type="entry name" value="Ig-like_fold"/>
</dbReference>
<evidence type="ECO:0000313" key="4">
    <source>
        <dbReference type="Proteomes" id="UP000030428"/>
    </source>
</evidence>
<dbReference type="EMBL" id="JSZA02000013">
    <property type="protein sequence ID" value="TGO03534.1"/>
    <property type="molecule type" value="Genomic_DNA"/>
</dbReference>
<feature type="domain" description="Teneurin-like YD-shell" evidence="2">
    <location>
        <begin position="87"/>
        <end position="354"/>
    </location>
</feature>
<evidence type="ECO:0000313" key="3">
    <source>
        <dbReference type="EMBL" id="TGO03534.1"/>
    </source>
</evidence>
<dbReference type="Pfam" id="PF05593">
    <property type="entry name" value="RHS_repeat"/>
    <property type="match status" value="1"/>
</dbReference>
<dbReference type="InterPro" id="IPR022385">
    <property type="entry name" value="Rhs_assc_core"/>
</dbReference>
<dbReference type="NCBIfam" id="TIGR01643">
    <property type="entry name" value="YD_repeat_2x"/>
    <property type="match status" value="3"/>
</dbReference>
<evidence type="ECO:0000259" key="2">
    <source>
        <dbReference type="Pfam" id="PF25023"/>
    </source>
</evidence>
<keyword evidence="4" id="KW-1185">Reference proteome</keyword>
<gene>
    <name evidence="3" type="ORF">PN36_04670</name>
</gene>